<reference evidence="1 2" key="1">
    <citation type="submission" date="2022-05" db="EMBL/GenBank/DDBJ databases">
        <title>Genome Sequencing of Bee-Associated Microbes.</title>
        <authorList>
            <person name="Dunlap C."/>
        </authorList>
    </citation>
    <scope>NUCLEOTIDE SEQUENCE [LARGE SCALE GENOMIC DNA]</scope>
    <source>
        <strain evidence="1 2">NRRL NRS-750</strain>
    </source>
</reference>
<gene>
    <name evidence="1" type="ORF">M5X04_14640</name>
</gene>
<name>A0ABT4E9Z4_PAEAL</name>
<keyword evidence="2" id="KW-1185">Reference proteome</keyword>
<evidence type="ECO:0000313" key="2">
    <source>
        <dbReference type="Proteomes" id="UP001527090"/>
    </source>
</evidence>
<dbReference type="Gene3D" id="3.30.2120.10">
    <property type="entry name" value="Bacillus phage protein-like"/>
    <property type="match status" value="1"/>
</dbReference>
<dbReference type="EMBL" id="JAMDLY010000012">
    <property type="protein sequence ID" value="MCY9530557.1"/>
    <property type="molecule type" value="Genomic_DNA"/>
</dbReference>
<organism evidence="1 2">
    <name type="scientific">Paenibacillus alvei</name>
    <name type="common">Bacillus alvei</name>
    <dbReference type="NCBI Taxonomy" id="44250"/>
    <lineage>
        <taxon>Bacteria</taxon>
        <taxon>Bacillati</taxon>
        <taxon>Bacillota</taxon>
        <taxon>Bacilli</taxon>
        <taxon>Bacillales</taxon>
        <taxon>Paenibacillaceae</taxon>
        <taxon>Paenibacillus</taxon>
    </lineage>
</organism>
<dbReference type="RefSeq" id="WP_268632309.1">
    <property type="nucleotide sequence ID" value="NZ_JAMDLY010000012.1"/>
</dbReference>
<evidence type="ECO:0000313" key="1">
    <source>
        <dbReference type="EMBL" id="MCY9530557.1"/>
    </source>
</evidence>
<comment type="caution">
    <text evidence="1">The sequence shown here is derived from an EMBL/GenBank/DDBJ whole genome shotgun (WGS) entry which is preliminary data.</text>
</comment>
<sequence>MTYTREQILNMPEGRGLDALAADVVMGFELYDGLPAYPKYYIPGYEKIYFKDVPCYSTDIAAATELEARTLEKKSAKYISELIDVIYKPEIGIVQFDSYTGEETLTYEGVAHLMKATPEQRTKAAILAMMESGGTGK</sequence>
<dbReference type="InterPro" id="IPR028985">
    <property type="entry name" value="Bacillus_phage_prot-like"/>
</dbReference>
<dbReference type="Proteomes" id="UP001527090">
    <property type="component" value="Unassembled WGS sequence"/>
</dbReference>
<accession>A0ABT4E9Z4</accession>
<protein>
    <recommendedName>
        <fullName evidence="3">Phage ABA sandwich domain-containing protein</fullName>
    </recommendedName>
</protein>
<proteinExistence type="predicted"/>
<evidence type="ECO:0008006" key="3">
    <source>
        <dbReference type="Google" id="ProtNLM"/>
    </source>
</evidence>